<dbReference type="EMBL" id="JHEG02000058">
    <property type="protein sequence ID" value="KIE09013.1"/>
    <property type="molecule type" value="Genomic_DNA"/>
</dbReference>
<sequence length="184" mass="20529">MRKQNLLRLSVVIAALLVATLIEVTVPSSVLSIHKNDSDKTRIATLANGKYQFCSQPDPRDWQDGAGVCFNFSKAGDRVSGYYGYPHSDRFICIRGEVNDSSIQGEALEILWAVNPEPNTSKSNVEWDSEVRLKLGKGNIIRTEEGIDGTIHWVLFPKASLNVSGLYRYSTPRMTPPSQLCLWN</sequence>
<organism evidence="2">
    <name type="scientific">Tolypothrix bouteillei VB521301</name>
    <dbReference type="NCBI Taxonomy" id="1479485"/>
    <lineage>
        <taxon>Bacteria</taxon>
        <taxon>Bacillati</taxon>
        <taxon>Cyanobacteriota</taxon>
        <taxon>Cyanophyceae</taxon>
        <taxon>Nostocales</taxon>
        <taxon>Tolypothrichaceae</taxon>
        <taxon>Tolypothrix</taxon>
    </lineage>
</organism>
<protein>
    <submittedName>
        <fullName evidence="2">Uncharacterized protein</fullName>
    </submittedName>
</protein>
<evidence type="ECO:0000313" key="2">
    <source>
        <dbReference type="EMBL" id="KIE09013.1"/>
    </source>
</evidence>
<accession>A0A0C1QZM5</accession>
<dbReference type="Proteomes" id="UP000029738">
    <property type="component" value="Unassembled WGS sequence"/>
</dbReference>
<name>A0A0C1QZM5_9CYAN</name>
<comment type="caution">
    <text evidence="2">The sequence shown here is derived from an EMBL/GenBank/DDBJ whole genome shotgun (WGS) entry which is preliminary data.</text>
</comment>
<dbReference type="AlphaFoldDB" id="A0A0C1QZM5"/>
<reference evidence="1" key="2">
    <citation type="submission" date="2019-11" db="EMBL/GenBank/DDBJ databases">
        <title>Improved Assembly of Tolypothrix boutellei genome.</title>
        <authorList>
            <person name="Sarangi A.N."/>
            <person name="Mukherjee M."/>
            <person name="Ghosh S."/>
            <person name="Singh D."/>
            <person name="Das A."/>
            <person name="Kant S."/>
            <person name="Prusty A."/>
            <person name="Tripathy S."/>
        </authorList>
    </citation>
    <scope>NUCLEOTIDE SEQUENCE</scope>
    <source>
        <strain evidence="1">VB521301</strain>
    </source>
</reference>
<dbReference type="EMBL" id="JHEG04000001">
    <property type="protein sequence ID" value="KAF3885293.1"/>
    <property type="molecule type" value="Genomic_DNA"/>
</dbReference>
<keyword evidence="3" id="KW-1185">Reference proteome</keyword>
<reference evidence="2" key="1">
    <citation type="journal article" date="2015" name="Genome Announc.">
        <title>Draft Genome Sequence of Tolypothrix boutellei Strain VB521301.</title>
        <authorList>
            <person name="Chandrababunaidu M.M."/>
            <person name="Singh D."/>
            <person name="Sen D."/>
            <person name="Bhan S."/>
            <person name="Das S."/>
            <person name="Gupta A."/>
            <person name="Adhikary S.P."/>
            <person name="Tripathy S."/>
        </authorList>
    </citation>
    <scope>NUCLEOTIDE SEQUENCE</scope>
    <source>
        <strain evidence="2">VB521301</strain>
    </source>
</reference>
<gene>
    <name evidence="2" type="ORF">DA73_0231610</name>
    <name evidence="1" type="ORF">DA73_0400007350</name>
</gene>
<proteinExistence type="predicted"/>
<dbReference type="OrthoDB" id="456538at2"/>
<dbReference type="RefSeq" id="WP_038087313.1">
    <property type="nucleotide sequence ID" value="NZ_JHEG04000001.1"/>
</dbReference>
<evidence type="ECO:0000313" key="1">
    <source>
        <dbReference type="EMBL" id="KAF3885293.1"/>
    </source>
</evidence>
<dbReference type="STRING" id="1479485.DA73_0231610"/>
<evidence type="ECO:0000313" key="3">
    <source>
        <dbReference type="Proteomes" id="UP000029738"/>
    </source>
</evidence>